<dbReference type="AlphaFoldDB" id="A0ABD2MY28"/>
<name>A0ABD2MY28_9CUCU</name>
<evidence type="ECO:0000259" key="2">
    <source>
        <dbReference type="PROSITE" id="PS50800"/>
    </source>
</evidence>
<dbReference type="InterPro" id="IPR003034">
    <property type="entry name" value="SAP_dom"/>
</dbReference>
<proteinExistence type="predicted"/>
<dbReference type="Gene3D" id="1.10.720.30">
    <property type="entry name" value="SAP domain"/>
    <property type="match status" value="1"/>
</dbReference>
<comment type="caution">
    <text evidence="3">The sequence shown here is derived from an EMBL/GenBank/DDBJ whole genome shotgun (WGS) entry which is preliminary data.</text>
</comment>
<sequence>MAGKKNRSQNSLNSIPVTSLNNPPSKSVQKSHARNKKTTDELLNMSKEQLKSECRKRGQKTTGNKNELLQRLGYKMQGTVKRKDVTEITTTNGNSQLNKMKNDNSLEQQRKQQDREERKVFYYGKGR</sequence>
<dbReference type="InterPro" id="IPR036361">
    <property type="entry name" value="SAP_dom_sf"/>
</dbReference>
<dbReference type="Proteomes" id="UP001516400">
    <property type="component" value="Unassembled WGS sequence"/>
</dbReference>
<evidence type="ECO:0000313" key="4">
    <source>
        <dbReference type="Proteomes" id="UP001516400"/>
    </source>
</evidence>
<dbReference type="PROSITE" id="PS50800">
    <property type="entry name" value="SAP"/>
    <property type="match status" value="1"/>
</dbReference>
<accession>A0ABD2MY28</accession>
<feature type="region of interest" description="Disordered" evidence="1">
    <location>
        <begin position="85"/>
        <end position="127"/>
    </location>
</feature>
<reference evidence="3 4" key="1">
    <citation type="journal article" date="2021" name="BMC Biol.">
        <title>Horizontally acquired antibacterial genes associated with adaptive radiation of ladybird beetles.</title>
        <authorList>
            <person name="Li H.S."/>
            <person name="Tang X.F."/>
            <person name="Huang Y.H."/>
            <person name="Xu Z.Y."/>
            <person name="Chen M.L."/>
            <person name="Du X.Y."/>
            <person name="Qiu B.Y."/>
            <person name="Chen P.T."/>
            <person name="Zhang W."/>
            <person name="Slipinski A."/>
            <person name="Escalona H.E."/>
            <person name="Waterhouse R.M."/>
            <person name="Zwick A."/>
            <person name="Pang H."/>
        </authorList>
    </citation>
    <scope>NUCLEOTIDE SEQUENCE [LARGE SCALE GENOMIC DNA]</scope>
    <source>
        <strain evidence="3">SYSU2018</strain>
    </source>
</reference>
<gene>
    <name evidence="3" type="ORF">HHI36_021761</name>
</gene>
<organism evidence="3 4">
    <name type="scientific">Cryptolaemus montrouzieri</name>
    <dbReference type="NCBI Taxonomy" id="559131"/>
    <lineage>
        <taxon>Eukaryota</taxon>
        <taxon>Metazoa</taxon>
        <taxon>Ecdysozoa</taxon>
        <taxon>Arthropoda</taxon>
        <taxon>Hexapoda</taxon>
        <taxon>Insecta</taxon>
        <taxon>Pterygota</taxon>
        <taxon>Neoptera</taxon>
        <taxon>Endopterygota</taxon>
        <taxon>Coleoptera</taxon>
        <taxon>Polyphaga</taxon>
        <taxon>Cucujiformia</taxon>
        <taxon>Coccinelloidea</taxon>
        <taxon>Coccinellidae</taxon>
        <taxon>Scymninae</taxon>
        <taxon>Scymnini</taxon>
        <taxon>Cryptolaemus</taxon>
    </lineage>
</organism>
<dbReference type="Pfam" id="PF02037">
    <property type="entry name" value="SAP"/>
    <property type="match status" value="1"/>
</dbReference>
<feature type="compositionally biased region" description="Polar residues" evidence="1">
    <location>
        <begin position="8"/>
        <end position="28"/>
    </location>
</feature>
<feature type="region of interest" description="Disordered" evidence="1">
    <location>
        <begin position="1"/>
        <end position="69"/>
    </location>
</feature>
<feature type="compositionally biased region" description="Basic and acidic residues" evidence="1">
    <location>
        <begin position="100"/>
        <end position="120"/>
    </location>
</feature>
<keyword evidence="4" id="KW-1185">Reference proteome</keyword>
<evidence type="ECO:0000313" key="3">
    <source>
        <dbReference type="EMBL" id="KAL3271270.1"/>
    </source>
</evidence>
<dbReference type="SMART" id="SM00513">
    <property type="entry name" value="SAP"/>
    <property type="match status" value="1"/>
</dbReference>
<dbReference type="SUPFAM" id="SSF68906">
    <property type="entry name" value="SAP domain"/>
    <property type="match status" value="1"/>
</dbReference>
<protein>
    <recommendedName>
        <fullName evidence="2">SAP domain-containing protein</fullName>
    </recommendedName>
</protein>
<feature type="domain" description="SAP" evidence="2">
    <location>
        <begin position="42"/>
        <end position="76"/>
    </location>
</feature>
<dbReference type="EMBL" id="JABFTP020000042">
    <property type="protein sequence ID" value="KAL3271270.1"/>
    <property type="molecule type" value="Genomic_DNA"/>
</dbReference>
<feature type="compositionally biased region" description="Polar residues" evidence="1">
    <location>
        <begin position="87"/>
        <end position="99"/>
    </location>
</feature>
<evidence type="ECO:0000256" key="1">
    <source>
        <dbReference type="SAM" id="MobiDB-lite"/>
    </source>
</evidence>